<evidence type="ECO:0000313" key="6">
    <source>
        <dbReference type="Proteomes" id="UP000029224"/>
    </source>
</evidence>
<evidence type="ECO:0000313" key="5">
    <source>
        <dbReference type="EMBL" id="GAL38183.1"/>
    </source>
</evidence>
<dbReference type="Pfam" id="PF00381">
    <property type="entry name" value="PTS-HPr"/>
    <property type="match status" value="1"/>
</dbReference>
<dbReference type="SUPFAM" id="SSF55594">
    <property type="entry name" value="HPr-like"/>
    <property type="match status" value="1"/>
</dbReference>
<dbReference type="GO" id="GO:0030295">
    <property type="term" value="F:protein kinase activator activity"/>
    <property type="evidence" value="ECO:0007669"/>
    <property type="project" value="TreeGrafter"/>
</dbReference>
<evidence type="ECO:0000259" key="4">
    <source>
        <dbReference type="PROSITE" id="PS51350"/>
    </source>
</evidence>
<dbReference type="PIRSF" id="PIRSF029195">
    <property type="entry name" value="UCP029195_PTS_EIIA2"/>
    <property type="match status" value="1"/>
</dbReference>
<sequence>MSFLGEHSVPMNKEYQLTFLVEDTAATSRAAQPLCKLARQFKSTLRIINITQNRDADLSKSVAMLQVALKKGDLVQITATGIDAELACFVLKDLVAEHYVLVGSQITHEFTTDLSQRFPQISPLCETRWFHAKAQTALTKFECLKGLAKLVYPAEPDELLLSFIKREERSSTSVAPGIALPHVMFEHVEEVSIAVITTEDEIDWNSRMGGVTVAIALVLPTAPSREQIVAATTLTRNLLNEHVTQRLQKNRSSVDLQALLMYLTSRLI</sequence>
<dbReference type="PANTHER" id="PTHR47738">
    <property type="entry name" value="PTS SYSTEM FRUCTOSE-LIKE EIIA COMPONENT-RELATED"/>
    <property type="match status" value="1"/>
</dbReference>
<dbReference type="EMBL" id="BBMT01000029">
    <property type="protein sequence ID" value="GAL38183.1"/>
    <property type="molecule type" value="Genomic_DNA"/>
</dbReference>
<dbReference type="InterPro" id="IPR000032">
    <property type="entry name" value="HPr-like"/>
</dbReference>
<keyword evidence="2" id="KW-0813">Transport</keyword>
<dbReference type="InterPro" id="IPR016910">
    <property type="entry name" value="UCP029195_PTS_EIIA2"/>
</dbReference>
<accession>A0A090TFW6</accession>
<dbReference type="SUPFAM" id="SSF55804">
    <property type="entry name" value="Phoshotransferase/anion transport protein"/>
    <property type="match status" value="1"/>
</dbReference>
<dbReference type="Proteomes" id="UP000029224">
    <property type="component" value="Unassembled WGS sequence"/>
</dbReference>
<evidence type="ECO:0000256" key="2">
    <source>
        <dbReference type="ARBA" id="ARBA00022597"/>
    </source>
</evidence>
<keyword evidence="1" id="KW-0597">Phosphoprotein</keyword>
<keyword evidence="2" id="KW-0762">Sugar transport</keyword>
<dbReference type="Gene3D" id="3.30.1340.10">
    <property type="entry name" value="HPr-like"/>
    <property type="match status" value="1"/>
</dbReference>
<dbReference type="PROSITE" id="PS51094">
    <property type="entry name" value="PTS_EIIA_TYPE_2"/>
    <property type="match status" value="1"/>
</dbReference>
<reference evidence="5 6" key="2">
    <citation type="submission" date="2014-09" db="EMBL/GenBank/DDBJ databases">
        <authorList>
            <consortium name="NBRP consortium"/>
            <person name="Sawabe T."/>
            <person name="Meirelles P."/>
            <person name="Nakanishi M."/>
            <person name="Sayaka M."/>
            <person name="Hattori M."/>
            <person name="Ohkuma M."/>
        </authorList>
    </citation>
    <scope>NUCLEOTIDE SEQUENCE [LARGE SCALE GENOMIC DNA]</scope>
    <source>
        <strain evidence="5 6">JCM 19240</strain>
    </source>
</reference>
<feature type="domain" description="HPr" evidence="4">
    <location>
        <begin position="12"/>
        <end position="109"/>
    </location>
</feature>
<gene>
    <name evidence="5" type="ORF">JCM19240_45</name>
</gene>
<dbReference type="InterPro" id="IPR016152">
    <property type="entry name" value="PTrfase/Anion_transptr"/>
</dbReference>
<reference evidence="5 6" key="1">
    <citation type="submission" date="2014-09" db="EMBL/GenBank/DDBJ databases">
        <title>Vibrio maritimus JCM 19240. (C210) whole genome shotgun sequence.</title>
        <authorList>
            <person name="Sawabe T."/>
            <person name="Meirelles P."/>
            <person name="Nakanishi M."/>
            <person name="Sayaka M."/>
            <person name="Hattori M."/>
            <person name="Ohkuma M."/>
        </authorList>
    </citation>
    <scope>NUCLEOTIDE SEQUENCE [LARGE SCALE GENOMIC DNA]</scope>
    <source>
        <strain evidence="5 6">JCM 19240</strain>
    </source>
</reference>
<dbReference type="Gene3D" id="3.40.930.10">
    <property type="entry name" value="Mannitol-specific EII, Chain A"/>
    <property type="match status" value="1"/>
</dbReference>
<dbReference type="AlphaFoldDB" id="A0A090TFW6"/>
<feature type="domain" description="PTS EIIA type-2" evidence="3">
    <location>
        <begin position="116"/>
        <end position="263"/>
    </location>
</feature>
<evidence type="ECO:0000256" key="1">
    <source>
        <dbReference type="ARBA" id="ARBA00022553"/>
    </source>
</evidence>
<dbReference type="InterPro" id="IPR051541">
    <property type="entry name" value="PTS_SugarTrans_NitroReg"/>
</dbReference>
<dbReference type="PROSITE" id="PS51350">
    <property type="entry name" value="PTS_HPR_DOM"/>
    <property type="match status" value="1"/>
</dbReference>
<evidence type="ECO:0000259" key="3">
    <source>
        <dbReference type="PROSITE" id="PS51094"/>
    </source>
</evidence>
<protein>
    <submittedName>
        <fullName evidence="5">Putative PTS system nitrogen regulatory IIA component</fullName>
    </submittedName>
</protein>
<comment type="caution">
    <text evidence="5">The sequence shown here is derived from an EMBL/GenBank/DDBJ whole genome shotgun (WGS) entry which is preliminary data.</text>
</comment>
<dbReference type="InterPro" id="IPR035895">
    <property type="entry name" value="HPr-like_sf"/>
</dbReference>
<keyword evidence="6" id="KW-1185">Reference proteome</keyword>
<dbReference type="InterPro" id="IPR002178">
    <property type="entry name" value="PTS_EIIA_type-2_dom"/>
</dbReference>
<dbReference type="PANTHER" id="PTHR47738:SF1">
    <property type="entry name" value="NITROGEN REGULATORY PROTEIN"/>
    <property type="match status" value="1"/>
</dbReference>
<dbReference type="Pfam" id="PF00359">
    <property type="entry name" value="PTS_EIIA_2"/>
    <property type="match status" value="1"/>
</dbReference>
<name>A0A090TFW6_9VIBR</name>
<proteinExistence type="predicted"/>
<organism evidence="5 6">
    <name type="scientific">Vibrio maritimus</name>
    <dbReference type="NCBI Taxonomy" id="990268"/>
    <lineage>
        <taxon>Bacteria</taxon>
        <taxon>Pseudomonadati</taxon>
        <taxon>Pseudomonadota</taxon>
        <taxon>Gammaproteobacteria</taxon>
        <taxon>Vibrionales</taxon>
        <taxon>Vibrionaceae</taxon>
        <taxon>Vibrio</taxon>
    </lineage>
</organism>